<sequence length="43" mass="4678">GSLEGGPAARRRGKECCWRQNDHSFDIVCGTPACCAPEIWATQ</sequence>
<organism evidence="1 2">
    <name type="scientific">Symbiodinium microadriaticum</name>
    <name type="common">Dinoflagellate</name>
    <name type="synonym">Zooxanthella microadriatica</name>
    <dbReference type="NCBI Taxonomy" id="2951"/>
    <lineage>
        <taxon>Eukaryota</taxon>
        <taxon>Sar</taxon>
        <taxon>Alveolata</taxon>
        <taxon>Dinophyceae</taxon>
        <taxon>Suessiales</taxon>
        <taxon>Symbiodiniaceae</taxon>
        <taxon>Symbiodinium</taxon>
    </lineage>
</organism>
<accession>A0A1Q8ZJT8</accession>
<feature type="non-terminal residue" evidence="1">
    <location>
        <position position="43"/>
    </location>
</feature>
<dbReference type="EMBL" id="LSRX01009332">
    <property type="protein sequence ID" value="OLP23138.1"/>
    <property type="molecule type" value="Genomic_DNA"/>
</dbReference>
<gene>
    <name evidence="1" type="ORF">AK812_SmicGene48943</name>
</gene>
<evidence type="ECO:0000313" key="2">
    <source>
        <dbReference type="Proteomes" id="UP000186817"/>
    </source>
</evidence>
<protein>
    <submittedName>
        <fullName evidence="1">Uncharacterized protein</fullName>
    </submittedName>
</protein>
<proteinExistence type="predicted"/>
<dbReference type="Proteomes" id="UP000186817">
    <property type="component" value="Unassembled WGS sequence"/>
</dbReference>
<name>A0A1Q8ZJT8_SYMMI</name>
<dbReference type="AlphaFoldDB" id="A0A1Q8ZJT8"/>
<feature type="non-terminal residue" evidence="1">
    <location>
        <position position="1"/>
    </location>
</feature>
<comment type="caution">
    <text evidence="1">The sequence shown here is derived from an EMBL/GenBank/DDBJ whole genome shotgun (WGS) entry which is preliminary data.</text>
</comment>
<keyword evidence="2" id="KW-1185">Reference proteome</keyword>
<reference evidence="1 2" key="1">
    <citation type="submission" date="2016-02" db="EMBL/GenBank/DDBJ databases">
        <title>Genome analysis of coral dinoflagellate symbionts highlights evolutionary adaptations to a symbiotic lifestyle.</title>
        <authorList>
            <person name="Aranda M."/>
            <person name="Li Y."/>
            <person name="Liew Y.J."/>
            <person name="Baumgarten S."/>
            <person name="Simakov O."/>
            <person name="Wilson M."/>
            <person name="Piel J."/>
            <person name="Ashoor H."/>
            <person name="Bougouffa S."/>
            <person name="Bajic V.B."/>
            <person name="Ryu T."/>
            <person name="Ravasi T."/>
            <person name="Bayer T."/>
            <person name="Micklem G."/>
            <person name="Kim H."/>
            <person name="Bhak J."/>
            <person name="Lajeunesse T.C."/>
            <person name="Voolstra C.R."/>
        </authorList>
    </citation>
    <scope>NUCLEOTIDE SEQUENCE [LARGE SCALE GENOMIC DNA]</scope>
    <source>
        <strain evidence="1 2">CCMP2467</strain>
    </source>
</reference>
<evidence type="ECO:0000313" key="1">
    <source>
        <dbReference type="EMBL" id="OLP23138.1"/>
    </source>
</evidence>